<dbReference type="SMART" id="SM00257">
    <property type="entry name" value="LysM"/>
    <property type="match status" value="1"/>
</dbReference>
<dbReference type="InterPro" id="IPR018392">
    <property type="entry name" value="LysM"/>
</dbReference>
<feature type="transmembrane region" description="Helical" evidence="2">
    <location>
        <begin position="40"/>
        <end position="61"/>
    </location>
</feature>
<evidence type="ECO:0000256" key="1">
    <source>
        <dbReference type="SAM" id="MobiDB-lite"/>
    </source>
</evidence>
<dbReference type="Pfam" id="PF01476">
    <property type="entry name" value="LysM"/>
    <property type="match status" value="1"/>
</dbReference>
<organism evidence="4">
    <name type="scientific">Micromonas pusilla</name>
    <name type="common">Picoplanktonic green alga</name>
    <name type="synonym">Chromulina pusilla</name>
    <dbReference type="NCBI Taxonomy" id="38833"/>
    <lineage>
        <taxon>Eukaryota</taxon>
        <taxon>Viridiplantae</taxon>
        <taxon>Chlorophyta</taxon>
        <taxon>Mamiellophyceae</taxon>
        <taxon>Mamiellales</taxon>
        <taxon>Mamiellaceae</taxon>
        <taxon>Micromonas</taxon>
    </lineage>
</organism>
<sequence length="162" mass="17133">MPRSDRSPGEYSSHRGTPKKAPPSDRSSDYDSEDDDGPTLFGSILRTLMAGGAVVAIAVLAKIERDQRNGVAPPAYTRRSYPSYTTRKPAVSSSGPNSKSAKTISGGGGGSGGSYQVQEGDTLYRIAVNHGVDPDTLQAMNPELAGRAHAIQVGEYVRVPRK</sequence>
<feature type="domain" description="LysM" evidence="3">
    <location>
        <begin position="113"/>
        <end position="159"/>
    </location>
</feature>
<keyword evidence="2" id="KW-1133">Transmembrane helix</keyword>
<evidence type="ECO:0000259" key="3">
    <source>
        <dbReference type="PROSITE" id="PS51782"/>
    </source>
</evidence>
<feature type="compositionally biased region" description="Polar residues" evidence="1">
    <location>
        <begin position="80"/>
        <end position="103"/>
    </location>
</feature>
<dbReference type="SUPFAM" id="SSF54106">
    <property type="entry name" value="LysM domain"/>
    <property type="match status" value="1"/>
</dbReference>
<evidence type="ECO:0000313" key="4">
    <source>
        <dbReference type="EMBL" id="CAD8432814.1"/>
    </source>
</evidence>
<dbReference type="CDD" id="cd00118">
    <property type="entry name" value="LysM"/>
    <property type="match status" value="1"/>
</dbReference>
<gene>
    <name evidence="4" type="ORF">MSP1401_LOCUS2212</name>
</gene>
<protein>
    <recommendedName>
        <fullName evidence="3">LysM domain-containing protein</fullName>
    </recommendedName>
</protein>
<dbReference type="Gene3D" id="3.10.350.10">
    <property type="entry name" value="LysM domain"/>
    <property type="match status" value="1"/>
</dbReference>
<dbReference type="AlphaFoldDB" id="A0A7S0GPJ6"/>
<feature type="region of interest" description="Disordered" evidence="1">
    <location>
        <begin position="66"/>
        <end position="116"/>
    </location>
</feature>
<proteinExistence type="predicted"/>
<name>A0A7S0GPJ6_MICPS</name>
<dbReference type="EMBL" id="HBEN01002698">
    <property type="protein sequence ID" value="CAD8432814.1"/>
    <property type="molecule type" value="Transcribed_RNA"/>
</dbReference>
<reference evidence="4" key="1">
    <citation type="submission" date="2021-01" db="EMBL/GenBank/DDBJ databases">
        <authorList>
            <person name="Corre E."/>
            <person name="Pelletier E."/>
            <person name="Niang G."/>
            <person name="Scheremetjew M."/>
            <person name="Finn R."/>
            <person name="Kale V."/>
            <person name="Holt S."/>
            <person name="Cochrane G."/>
            <person name="Meng A."/>
            <person name="Brown T."/>
            <person name="Cohen L."/>
        </authorList>
    </citation>
    <scope>NUCLEOTIDE SEQUENCE</scope>
    <source>
        <strain evidence="4">CCAC1681</strain>
    </source>
</reference>
<keyword evidence="2" id="KW-0812">Transmembrane</keyword>
<keyword evidence="2" id="KW-0472">Membrane</keyword>
<dbReference type="InterPro" id="IPR036779">
    <property type="entry name" value="LysM_dom_sf"/>
</dbReference>
<accession>A0A7S0GPJ6</accession>
<feature type="region of interest" description="Disordered" evidence="1">
    <location>
        <begin position="1"/>
        <end position="41"/>
    </location>
</feature>
<evidence type="ECO:0000256" key="2">
    <source>
        <dbReference type="SAM" id="Phobius"/>
    </source>
</evidence>
<dbReference type="PROSITE" id="PS51782">
    <property type="entry name" value="LYSM"/>
    <property type="match status" value="1"/>
</dbReference>